<evidence type="ECO:0000313" key="3">
    <source>
        <dbReference type="Proteomes" id="UP000233750"/>
    </source>
</evidence>
<protein>
    <submittedName>
        <fullName evidence="2">NADH-flavin reductase</fullName>
    </submittedName>
</protein>
<dbReference type="Pfam" id="PF13460">
    <property type="entry name" value="NAD_binding_10"/>
    <property type="match status" value="1"/>
</dbReference>
<dbReference type="RefSeq" id="WP_101436438.1">
    <property type="nucleotide sequence ID" value="NZ_PJMY01000003.1"/>
</dbReference>
<dbReference type="SUPFAM" id="SSF51735">
    <property type="entry name" value="NAD(P)-binding Rossmann-fold domains"/>
    <property type="match status" value="1"/>
</dbReference>
<evidence type="ECO:0000259" key="1">
    <source>
        <dbReference type="Pfam" id="PF13460"/>
    </source>
</evidence>
<organism evidence="2 3">
    <name type="scientific">Amycolatopsis echigonensis</name>
    <dbReference type="NCBI Taxonomy" id="2576905"/>
    <lineage>
        <taxon>Bacteria</taxon>
        <taxon>Bacillati</taxon>
        <taxon>Actinomycetota</taxon>
        <taxon>Actinomycetes</taxon>
        <taxon>Pseudonocardiales</taxon>
        <taxon>Pseudonocardiaceae</taxon>
        <taxon>Amycolatopsis</taxon>
    </lineage>
</organism>
<accession>A0A2N3WFK6</accession>
<keyword evidence="3" id="KW-1185">Reference proteome</keyword>
<dbReference type="Gene3D" id="3.40.50.720">
    <property type="entry name" value="NAD(P)-binding Rossmann-like Domain"/>
    <property type="match status" value="1"/>
</dbReference>
<name>A0A2N3WFK6_9PSEU</name>
<reference evidence="2 3" key="1">
    <citation type="submission" date="2017-12" db="EMBL/GenBank/DDBJ databases">
        <title>Sequencing the genomes of 1000 Actinobacteria strains.</title>
        <authorList>
            <person name="Klenk H.-P."/>
        </authorList>
    </citation>
    <scope>NUCLEOTIDE SEQUENCE [LARGE SCALE GENOMIC DNA]</scope>
    <source>
        <strain evidence="2 3">DSM 45165</strain>
    </source>
</reference>
<dbReference type="PANTHER" id="PTHR15020:SF50">
    <property type="entry name" value="UPF0659 PROTEIN YMR090W"/>
    <property type="match status" value="1"/>
</dbReference>
<dbReference type="OrthoDB" id="3763081at2"/>
<sequence>MKITVLGASGRIGGLAVREALARGWHVTAVVRDPARLTVPAHPRLDVAVHSLTDPGLADAVTGRDAVVLALGPTDLKPTTVNSDGTRSVVSALRGSQTRFVVVSASGLPAEGDSLVSRLLLKPLLGAVLRNGYADLRRMESVLHEASEVRWTIVRPTRLTDKPARARVRSEVGRDVRGSFQIPRANVARYLLDAAEDESLVGKTVSISQG</sequence>
<dbReference type="AlphaFoldDB" id="A0A2N3WFK6"/>
<dbReference type="InterPro" id="IPR036291">
    <property type="entry name" value="NAD(P)-bd_dom_sf"/>
</dbReference>
<feature type="domain" description="NAD(P)-binding" evidence="1">
    <location>
        <begin position="7"/>
        <end position="197"/>
    </location>
</feature>
<evidence type="ECO:0000313" key="2">
    <source>
        <dbReference type="EMBL" id="PKV92665.1"/>
    </source>
</evidence>
<dbReference type="PANTHER" id="PTHR15020">
    <property type="entry name" value="FLAVIN REDUCTASE-RELATED"/>
    <property type="match status" value="1"/>
</dbReference>
<proteinExistence type="predicted"/>
<gene>
    <name evidence="2" type="ORF">ATK30_3488</name>
</gene>
<dbReference type="EMBL" id="PJMY01000003">
    <property type="protein sequence ID" value="PKV92665.1"/>
    <property type="molecule type" value="Genomic_DNA"/>
</dbReference>
<dbReference type="InterPro" id="IPR016040">
    <property type="entry name" value="NAD(P)-bd_dom"/>
</dbReference>
<comment type="caution">
    <text evidence="2">The sequence shown here is derived from an EMBL/GenBank/DDBJ whole genome shotgun (WGS) entry which is preliminary data.</text>
</comment>
<dbReference type="Proteomes" id="UP000233750">
    <property type="component" value="Unassembled WGS sequence"/>
</dbReference>